<dbReference type="NCBIfam" id="TIGR03055">
    <property type="entry name" value="photo_alph_chp2"/>
    <property type="match status" value="1"/>
</dbReference>
<evidence type="ECO:0000313" key="3">
    <source>
        <dbReference type="Proteomes" id="UP000248795"/>
    </source>
</evidence>
<feature type="transmembrane region" description="Helical" evidence="1">
    <location>
        <begin position="57"/>
        <end position="75"/>
    </location>
</feature>
<proteinExistence type="predicted"/>
<feature type="transmembrane region" description="Helical" evidence="1">
    <location>
        <begin position="214"/>
        <end position="235"/>
    </location>
</feature>
<dbReference type="InterPro" id="IPR017496">
    <property type="entry name" value="Photo_alph_chp2"/>
</dbReference>
<evidence type="ECO:0000313" key="2">
    <source>
        <dbReference type="EMBL" id="PZF76084.1"/>
    </source>
</evidence>
<dbReference type="AlphaFoldDB" id="A0A2W2B6X9"/>
<feature type="transmembrane region" description="Helical" evidence="1">
    <location>
        <begin position="138"/>
        <end position="161"/>
    </location>
</feature>
<dbReference type="EMBL" id="QKVK01000007">
    <property type="protein sequence ID" value="PZF76084.1"/>
    <property type="molecule type" value="Genomic_DNA"/>
</dbReference>
<evidence type="ECO:0000256" key="1">
    <source>
        <dbReference type="SAM" id="Phobius"/>
    </source>
</evidence>
<keyword evidence="1" id="KW-0812">Transmembrane</keyword>
<keyword evidence="1" id="KW-0472">Membrane</keyword>
<dbReference type="RefSeq" id="WP_111199469.1">
    <property type="nucleotide sequence ID" value="NZ_QKVK01000007.1"/>
</dbReference>
<protein>
    <submittedName>
        <fullName evidence="2">Photosynthetic complex assembly protein 2</fullName>
    </submittedName>
</protein>
<comment type="caution">
    <text evidence="2">The sequence shown here is derived from an EMBL/GenBank/DDBJ whole genome shotgun (WGS) entry which is preliminary data.</text>
</comment>
<reference evidence="3" key="1">
    <citation type="submission" date="2018-06" db="EMBL/GenBank/DDBJ databases">
        <title>Aestuariibacter litoralis strain KCTC 52945T.</title>
        <authorList>
            <person name="Li X."/>
            <person name="Salam N."/>
            <person name="Li J.-L."/>
            <person name="Chen Y.-M."/>
            <person name="Yang Z.-W."/>
            <person name="Zhang L.-Y."/>
            <person name="Han M.-X."/>
            <person name="Xiao M."/>
            <person name="Li W.-J."/>
        </authorList>
    </citation>
    <scope>NUCLEOTIDE SEQUENCE [LARGE SCALE GENOMIC DNA]</scope>
    <source>
        <strain evidence="3">KCTC 52945</strain>
    </source>
</reference>
<feature type="transmembrane region" description="Helical" evidence="1">
    <location>
        <begin position="111"/>
        <end position="132"/>
    </location>
</feature>
<keyword evidence="1" id="KW-1133">Transmembrane helix</keyword>
<gene>
    <name evidence="2" type="ORF">DK847_15735</name>
</gene>
<feature type="transmembrane region" description="Helical" evidence="1">
    <location>
        <begin position="31"/>
        <end position="51"/>
    </location>
</feature>
<accession>A0A2W2B6X9</accession>
<feature type="transmembrane region" description="Helical" evidence="1">
    <location>
        <begin position="6"/>
        <end position="24"/>
    </location>
</feature>
<keyword evidence="3" id="KW-1185">Reference proteome</keyword>
<organism evidence="2 3">
    <name type="scientific">Aestuariivirga litoralis</name>
    <dbReference type="NCBI Taxonomy" id="2650924"/>
    <lineage>
        <taxon>Bacteria</taxon>
        <taxon>Pseudomonadati</taxon>
        <taxon>Pseudomonadota</taxon>
        <taxon>Alphaproteobacteria</taxon>
        <taxon>Hyphomicrobiales</taxon>
        <taxon>Aestuariivirgaceae</taxon>
        <taxon>Aestuariivirga</taxon>
    </lineage>
</organism>
<name>A0A2W2B6X9_9HYPH</name>
<dbReference type="Pfam" id="PF12291">
    <property type="entry name" value="DUF3623"/>
    <property type="match status" value="1"/>
</dbReference>
<dbReference type="Proteomes" id="UP000248795">
    <property type="component" value="Unassembled WGS sequence"/>
</dbReference>
<sequence length="280" mass="31055">MDYALPIAYALLLWWFATGVIFYLDQLPVRTFKWSMAGGTAVLAAALWVIWAERDDPSLLSVYASFTAGVLAWGWQELSLYTGYVTGPRKQSCPAGCAGWRHFGHALGVNLWHEIAIVAVALAIWGLCGEAVNNWGLWAYLLLWAMHLSARLNVFLGVRNVSEEFVPAHMAVLKSFLTRKSMNLLFPFSITAATVGAVLLFQKAYAADLAAERAGWSLLAALAALALFEHWMLMLPVPVEKLWKWSLPRRQDAAKSRNSISPRFDYTPLKAALRSAPDGL</sequence>
<feature type="transmembrane region" description="Helical" evidence="1">
    <location>
        <begin position="182"/>
        <end position="202"/>
    </location>
</feature>